<dbReference type="RefSeq" id="WP_104603495.1">
    <property type="nucleotide sequence ID" value="NZ_CP082217.1"/>
</dbReference>
<gene>
    <name evidence="4" type="ORF">XcuCFBP2542_10370</name>
</gene>
<evidence type="ECO:0008006" key="6">
    <source>
        <dbReference type="Google" id="ProtNLM"/>
    </source>
</evidence>
<feature type="region of interest" description="Disordered" evidence="3">
    <location>
        <begin position="86"/>
        <end position="109"/>
    </location>
</feature>
<evidence type="ECO:0000256" key="2">
    <source>
        <dbReference type="ARBA" id="ARBA00049988"/>
    </source>
</evidence>
<dbReference type="InterPro" id="IPR014795">
    <property type="entry name" value="TacA_1-like"/>
</dbReference>
<protein>
    <recommendedName>
        <fullName evidence="6">DUF1778 domain-containing protein</fullName>
    </recommendedName>
</protein>
<evidence type="ECO:0000256" key="3">
    <source>
        <dbReference type="SAM" id="MobiDB-lite"/>
    </source>
</evidence>
<dbReference type="GO" id="GO:0006355">
    <property type="term" value="P:regulation of DNA-templated transcription"/>
    <property type="evidence" value="ECO:0007669"/>
    <property type="project" value="InterPro"/>
</dbReference>
<dbReference type="PANTHER" id="PTHR35401:SF2">
    <property type="entry name" value="ABC-TYPE TRANSPORT SYSTEM"/>
    <property type="match status" value="1"/>
</dbReference>
<sequence length="109" mass="12318">MHATSNDRARITTRVTAYAQQAIEQAAEMTATTTNQFVAQAALREAERIIEEHSIIRLSQKDTKMFLDALDNPKPVPDRLAVSLKRHMETRDHGTGSRSSTVRWTPKSR</sequence>
<dbReference type="AlphaFoldDB" id="A0A2S7DRJ8"/>
<organism evidence="4 5">
    <name type="scientific">Xanthomonas cucurbitae</name>
    <dbReference type="NCBI Taxonomy" id="56453"/>
    <lineage>
        <taxon>Bacteria</taxon>
        <taxon>Pseudomonadati</taxon>
        <taxon>Pseudomonadota</taxon>
        <taxon>Gammaproteobacteria</taxon>
        <taxon>Lysobacterales</taxon>
        <taxon>Lysobacteraceae</taxon>
        <taxon>Xanthomonas</taxon>
    </lineage>
</organism>
<proteinExistence type="inferred from homology"/>
<dbReference type="SUPFAM" id="SSF47598">
    <property type="entry name" value="Ribbon-helix-helix"/>
    <property type="match status" value="1"/>
</dbReference>
<feature type="compositionally biased region" description="Basic and acidic residues" evidence="3">
    <location>
        <begin position="86"/>
        <end position="95"/>
    </location>
</feature>
<dbReference type="Proteomes" id="UP000239561">
    <property type="component" value="Unassembled WGS sequence"/>
</dbReference>
<dbReference type="Pfam" id="PF08681">
    <property type="entry name" value="TacA1"/>
    <property type="match status" value="1"/>
</dbReference>
<comment type="similarity">
    <text evidence="2">Belongs to the TacA antitoxin family.</text>
</comment>
<evidence type="ECO:0000313" key="4">
    <source>
        <dbReference type="EMBL" id="PPU76437.1"/>
    </source>
</evidence>
<accession>A0A2S7DRJ8</accession>
<name>A0A2S7DRJ8_9XANT</name>
<keyword evidence="1" id="KW-1277">Toxin-antitoxin system</keyword>
<dbReference type="PANTHER" id="PTHR35401">
    <property type="entry name" value="COPG FAMILY HELIX-TURN-HELIX PROTEIN-RELATED-RELATED"/>
    <property type="match status" value="1"/>
</dbReference>
<dbReference type="Gene3D" id="1.20.5.780">
    <property type="entry name" value="Single helix bin"/>
    <property type="match status" value="1"/>
</dbReference>
<dbReference type="EMBL" id="MDED01000016">
    <property type="protein sequence ID" value="PPU76437.1"/>
    <property type="molecule type" value="Genomic_DNA"/>
</dbReference>
<dbReference type="InterPro" id="IPR010985">
    <property type="entry name" value="Ribbon_hlx_hlx"/>
</dbReference>
<reference evidence="4 5" key="1">
    <citation type="submission" date="2016-08" db="EMBL/GenBank/DDBJ databases">
        <authorList>
            <person name="Seilhamer J.J."/>
        </authorList>
    </citation>
    <scope>NUCLEOTIDE SEQUENCE [LARGE SCALE GENOMIC DNA]</scope>
    <source>
        <strain evidence="4 5">CFBP2542</strain>
    </source>
</reference>
<comment type="caution">
    <text evidence="4">The sequence shown here is derived from an EMBL/GenBank/DDBJ whole genome shotgun (WGS) entry which is preliminary data.</text>
</comment>
<evidence type="ECO:0000313" key="5">
    <source>
        <dbReference type="Proteomes" id="UP000239561"/>
    </source>
</evidence>
<evidence type="ECO:0000256" key="1">
    <source>
        <dbReference type="ARBA" id="ARBA00022649"/>
    </source>
</evidence>